<proteinExistence type="predicted"/>
<gene>
    <name evidence="1" type="ORF">ABIC55_001615</name>
</gene>
<dbReference type="EMBL" id="JBEPME010000002">
    <property type="protein sequence ID" value="MET3656528.1"/>
    <property type="molecule type" value="Genomic_DNA"/>
</dbReference>
<protein>
    <submittedName>
        <fullName evidence="1">Uncharacterized protein</fullName>
    </submittedName>
</protein>
<accession>A0ABV2K930</accession>
<name>A0ABV2K930_SPOPS</name>
<sequence length="128" mass="15005">MPLIPGEALPYFENMIYLPIIISILERDREVIETSSFKLKGPYINIVENTLKTVRADLKETNNYARRKNMKLIKRGKDGTFTEYAFIQNGYEDKRRYMNIRLRNRTEELISIYFAMVESQGTRGVATT</sequence>
<dbReference type="Pfam" id="PF26325">
    <property type="entry name" value="YhjD"/>
    <property type="match status" value="1"/>
</dbReference>
<keyword evidence="2" id="KW-1185">Reference proteome</keyword>
<dbReference type="InterPro" id="IPR058600">
    <property type="entry name" value="YhjD-like"/>
</dbReference>
<comment type="caution">
    <text evidence="1">The sequence shown here is derived from an EMBL/GenBank/DDBJ whole genome shotgun (WGS) entry which is preliminary data.</text>
</comment>
<organism evidence="1 2">
    <name type="scientific">Sporosarcina psychrophila</name>
    <name type="common">Bacillus psychrophilus</name>
    <dbReference type="NCBI Taxonomy" id="1476"/>
    <lineage>
        <taxon>Bacteria</taxon>
        <taxon>Bacillati</taxon>
        <taxon>Bacillota</taxon>
        <taxon>Bacilli</taxon>
        <taxon>Bacillales</taxon>
        <taxon>Caryophanaceae</taxon>
        <taxon>Sporosarcina</taxon>
    </lineage>
</organism>
<evidence type="ECO:0000313" key="1">
    <source>
        <dbReference type="EMBL" id="MET3656528.1"/>
    </source>
</evidence>
<dbReference type="Proteomes" id="UP001549104">
    <property type="component" value="Unassembled WGS sequence"/>
</dbReference>
<dbReference type="RefSeq" id="WP_354312804.1">
    <property type="nucleotide sequence ID" value="NZ_JBEPME010000002.1"/>
</dbReference>
<evidence type="ECO:0000313" key="2">
    <source>
        <dbReference type="Proteomes" id="UP001549104"/>
    </source>
</evidence>
<reference evidence="1 2" key="1">
    <citation type="submission" date="2024-06" db="EMBL/GenBank/DDBJ databases">
        <title>Sorghum-associated microbial communities from plants grown in Nebraska, USA.</title>
        <authorList>
            <person name="Schachtman D."/>
        </authorList>
    </citation>
    <scope>NUCLEOTIDE SEQUENCE [LARGE SCALE GENOMIC DNA]</scope>
    <source>
        <strain evidence="1 2">1288</strain>
    </source>
</reference>